<dbReference type="OrthoDB" id="9795032at2"/>
<reference evidence="2 3" key="1">
    <citation type="journal article" date="2017" name="Curr. Microbiol.">
        <title>Mucilaginibacter ginsenosidivorans sp. nov., Isolated from Soil of Ginseng Field.</title>
        <authorList>
            <person name="Kim M.M."/>
            <person name="Siddiqi M.Z."/>
            <person name="Im W.T."/>
        </authorList>
    </citation>
    <scope>NUCLEOTIDE SEQUENCE [LARGE SCALE GENOMIC DNA]</scope>
    <source>
        <strain evidence="2 3">Gsoil 3017</strain>
    </source>
</reference>
<sequence length="71" mass="7771">MEDNTKKYDNGEITVIWQPQLCAHSANCVKGLPAVFNLAQKPWINVNGADTEAIINQVNKCPSGALSWVKS</sequence>
<keyword evidence="3" id="KW-1185">Reference proteome</keyword>
<evidence type="ECO:0000313" key="2">
    <source>
        <dbReference type="EMBL" id="QEC64405.1"/>
    </source>
</evidence>
<dbReference type="InterPro" id="IPR010693">
    <property type="entry name" value="Divergent_4Fe-4S_mono-cluster"/>
</dbReference>
<organism evidence="2 3">
    <name type="scientific">Mucilaginibacter ginsenosidivorans</name>
    <dbReference type="NCBI Taxonomy" id="398053"/>
    <lineage>
        <taxon>Bacteria</taxon>
        <taxon>Pseudomonadati</taxon>
        <taxon>Bacteroidota</taxon>
        <taxon>Sphingobacteriia</taxon>
        <taxon>Sphingobacteriales</taxon>
        <taxon>Sphingobacteriaceae</taxon>
        <taxon>Mucilaginibacter</taxon>
    </lineage>
</organism>
<proteinExistence type="predicted"/>
<accession>A0A5B8V044</accession>
<dbReference type="KEGG" id="mgin:FRZ54_18085"/>
<dbReference type="AlphaFoldDB" id="A0A5B8V044"/>
<evidence type="ECO:0000313" key="3">
    <source>
        <dbReference type="Proteomes" id="UP000321479"/>
    </source>
</evidence>
<dbReference type="Pfam" id="PF06902">
    <property type="entry name" value="Fer4_19"/>
    <property type="match status" value="1"/>
</dbReference>
<evidence type="ECO:0000259" key="1">
    <source>
        <dbReference type="Pfam" id="PF06902"/>
    </source>
</evidence>
<dbReference type="Proteomes" id="UP000321479">
    <property type="component" value="Chromosome"/>
</dbReference>
<dbReference type="EMBL" id="CP042436">
    <property type="protein sequence ID" value="QEC64405.1"/>
    <property type="molecule type" value="Genomic_DNA"/>
</dbReference>
<dbReference type="RefSeq" id="WP_147033187.1">
    <property type="nucleotide sequence ID" value="NZ_CP042436.1"/>
</dbReference>
<gene>
    <name evidence="2" type="ORF">FRZ54_18085</name>
</gene>
<name>A0A5B8V044_9SPHI</name>
<feature type="domain" description="Divergent 4Fe-4S mono-cluster" evidence="1">
    <location>
        <begin position="8"/>
        <end position="70"/>
    </location>
</feature>
<protein>
    <submittedName>
        <fullName evidence="2">(4Fe-4S)-binding protein</fullName>
    </submittedName>
</protein>